<name>A0ABV5G0X8_9MICC</name>
<feature type="compositionally biased region" description="Basic and acidic residues" evidence="1">
    <location>
        <begin position="66"/>
        <end position="78"/>
    </location>
</feature>
<protein>
    <submittedName>
        <fullName evidence="2">Uncharacterized protein</fullName>
    </submittedName>
</protein>
<evidence type="ECO:0000313" key="2">
    <source>
        <dbReference type="EMBL" id="MFB9072588.1"/>
    </source>
</evidence>
<evidence type="ECO:0000313" key="3">
    <source>
        <dbReference type="Proteomes" id="UP001589575"/>
    </source>
</evidence>
<reference evidence="2 3" key="1">
    <citation type="submission" date="2024-09" db="EMBL/GenBank/DDBJ databases">
        <authorList>
            <person name="Sun Q."/>
            <person name="Mori K."/>
        </authorList>
    </citation>
    <scope>NUCLEOTIDE SEQUENCE [LARGE SCALE GENOMIC DNA]</scope>
    <source>
        <strain evidence="2 3">CCM 7609</strain>
    </source>
</reference>
<dbReference type="Proteomes" id="UP001589575">
    <property type="component" value="Unassembled WGS sequence"/>
</dbReference>
<keyword evidence="3" id="KW-1185">Reference proteome</keyword>
<feature type="region of interest" description="Disordered" evidence="1">
    <location>
        <begin position="1"/>
        <end position="100"/>
    </location>
</feature>
<accession>A0ABV5G0X8</accession>
<evidence type="ECO:0000256" key="1">
    <source>
        <dbReference type="SAM" id="MobiDB-lite"/>
    </source>
</evidence>
<dbReference type="EMBL" id="JBHMFI010000001">
    <property type="protein sequence ID" value="MFB9072588.1"/>
    <property type="molecule type" value="Genomic_DNA"/>
</dbReference>
<feature type="compositionally biased region" description="Low complexity" evidence="1">
    <location>
        <begin position="49"/>
        <end position="65"/>
    </location>
</feature>
<sequence>MTTMTIARSEPRKNEATTIPSSRCGTAFRASTPRRHQRPTPPPITAHEAPTTVPMTTAPAAPARAASRDTRSPAADRRNRSRPATSVPNGCAAEGPWAPV</sequence>
<comment type="caution">
    <text evidence="2">The sequence shown here is derived from an EMBL/GenBank/DDBJ whole genome shotgun (WGS) entry which is preliminary data.</text>
</comment>
<proteinExistence type="predicted"/>
<organism evidence="2 3">
    <name type="scientific">Citricoccus parietis</name>
    <dbReference type="NCBI Taxonomy" id="592307"/>
    <lineage>
        <taxon>Bacteria</taxon>
        <taxon>Bacillati</taxon>
        <taxon>Actinomycetota</taxon>
        <taxon>Actinomycetes</taxon>
        <taxon>Micrococcales</taxon>
        <taxon>Micrococcaceae</taxon>
        <taxon>Citricoccus</taxon>
    </lineage>
</organism>
<gene>
    <name evidence="2" type="ORF">ACFFX0_15830</name>
</gene>